<dbReference type="EMBL" id="JAVHJM010000002">
    <property type="protein sequence ID" value="KAK6518301.1"/>
    <property type="molecule type" value="Genomic_DNA"/>
</dbReference>
<keyword evidence="2" id="KW-1185">Reference proteome</keyword>
<comment type="caution">
    <text evidence="1">The sequence shown here is derived from an EMBL/GenBank/DDBJ whole genome shotgun (WGS) entry which is preliminary data.</text>
</comment>
<evidence type="ECO:0000313" key="2">
    <source>
        <dbReference type="Proteomes" id="UP001307849"/>
    </source>
</evidence>
<protein>
    <submittedName>
        <fullName evidence="1">Uncharacterized protein</fullName>
    </submittedName>
</protein>
<accession>A0AAN8NJN9</accession>
<proteinExistence type="predicted"/>
<dbReference type="Proteomes" id="UP001307849">
    <property type="component" value="Unassembled WGS sequence"/>
</dbReference>
<name>A0AAN8NJN9_9PEZI</name>
<evidence type="ECO:0000313" key="1">
    <source>
        <dbReference type="EMBL" id="KAK6518301.1"/>
    </source>
</evidence>
<organism evidence="1 2">
    <name type="scientific">Arthrobotrys conoides</name>
    <dbReference type="NCBI Taxonomy" id="74498"/>
    <lineage>
        <taxon>Eukaryota</taxon>
        <taxon>Fungi</taxon>
        <taxon>Dikarya</taxon>
        <taxon>Ascomycota</taxon>
        <taxon>Pezizomycotina</taxon>
        <taxon>Orbiliomycetes</taxon>
        <taxon>Orbiliales</taxon>
        <taxon>Orbiliaceae</taxon>
        <taxon>Arthrobotrys</taxon>
    </lineage>
</organism>
<dbReference type="AlphaFoldDB" id="A0AAN8NJN9"/>
<sequence>MSLLACPNEILEEIFSYLRDDYEDIYTWDTLIQSDPSNPFESANKVAKSPEPNEPRIGFKYIATTKYGARASLYDLRSLCRRFEAIVASFAFSTVYICDSLEHTQLITRKFVGHEPDPFARYIKHIVISPMSLLPKDCLFPKDRARIFGEAEAEESEKQRLFNDENESRWALIFIDAITSLFSDLPDSVTELTIRTLEPLSETEDIVGQVNELFLKVFSLATRAFLTTKLRTLHIYAQSADSISYLWRGFEIIEDVTFYARPCTYTYSQRPYLENLRELNIRSKSACCRDMGAITEWLPKTMEHISIKSPYIYGSAYPPGFKLANARNLKSIVLEGIDKFDESVVLFLLNLENCSKLHIYGSDITNAHSWAGDIAAIDLRWGHVFKALTELPRLVDFQAGNLSYTTIRQTYKYLDLEKIWLFTDYLSDFDAFSAFRTTLIERRKRLGLPQHTWLSKTSVYDGGSQSLKAYGLIVATIADVLRHRRLAIRAKSKRMCNGMFSGNQDNIVGKVERKDNKLVYLMSGSWATERDRNGDSDLWSSGSVGTYGGYGWEDL</sequence>
<reference evidence="1 2" key="1">
    <citation type="submission" date="2019-10" db="EMBL/GenBank/DDBJ databases">
        <authorList>
            <person name="Palmer J.M."/>
        </authorList>
    </citation>
    <scope>NUCLEOTIDE SEQUENCE [LARGE SCALE GENOMIC DNA]</scope>
    <source>
        <strain evidence="1 2">TWF506</strain>
    </source>
</reference>
<gene>
    <name evidence="1" type="ORF">TWF506_005461</name>
</gene>